<keyword evidence="5 7" id="KW-1133">Transmembrane helix</keyword>
<comment type="subcellular location">
    <subcellularLocation>
        <location evidence="1">Membrane</location>
        <topology evidence="1">Multi-pass membrane protein</topology>
    </subcellularLocation>
</comment>
<dbReference type="PANTHER" id="PTHR42751:SF3">
    <property type="entry name" value="SODIUM_GLUTAMATE SYMPORTER"/>
    <property type="match status" value="1"/>
</dbReference>
<evidence type="ECO:0000256" key="4">
    <source>
        <dbReference type="ARBA" id="ARBA00022692"/>
    </source>
</evidence>
<keyword evidence="3" id="KW-0813">Transport</keyword>
<feature type="transmembrane region" description="Helical" evidence="7">
    <location>
        <begin position="264"/>
        <end position="282"/>
    </location>
</feature>
<dbReference type="GO" id="GO:0016020">
    <property type="term" value="C:membrane"/>
    <property type="evidence" value="ECO:0007669"/>
    <property type="project" value="UniProtKB-SubCell"/>
</dbReference>
<feature type="transmembrane region" description="Helical" evidence="7">
    <location>
        <begin position="6"/>
        <end position="27"/>
    </location>
</feature>
<dbReference type="EMBL" id="UOFD01000017">
    <property type="protein sequence ID" value="VAW50594.1"/>
    <property type="molecule type" value="Genomic_DNA"/>
</dbReference>
<accession>A0A3B0X3Z0</accession>
<evidence type="ECO:0000259" key="8">
    <source>
        <dbReference type="Pfam" id="PF00999"/>
    </source>
</evidence>
<feature type="transmembrane region" description="Helical" evidence="7">
    <location>
        <begin position="239"/>
        <end position="257"/>
    </location>
</feature>
<feature type="transmembrane region" description="Helical" evidence="7">
    <location>
        <begin position="56"/>
        <end position="75"/>
    </location>
</feature>
<gene>
    <name evidence="9" type="ORF">MNBD_GAMMA06-1673</name>
</gene>
<dbReference type="Gene3D" id="1.20.1530.20">
    <property type="match status" value="1"/>
</dbReference>
<organism evidence="9">
    <name type="scientific">hydrothermal vent metagenome</name>
    <dbReference type="NCBI Taxonomy" id="652676"/>
    <lineage>
        <taxon>unclassified sequences</taxon>
        <taxon>metagenomes</taxon>
        <taxon>ecological metagenomes</taxon>
    </lineage>
</organism>
<feature type="transmembrane region" description="Helical" evidence="7">
    <location>
        <begin position="213"/>
        <end position="233"/>
    </location>
</feature>
<evidence type="ECO:0000256" key="2">
    <source>
        <dbReference type="ARBA" id="ARBA00005551"/>
    </source>
</evidence>
<feature type="transmembrane region" description="Helical" evidence="7">
    <location>
        <begin position="288"/>
        <end position="307"/>
    </location>
</feature>
<protein>
    <submittedName>
        <fullName evidence="9">Inner membrane protein, KefB/KefC family</fullName>
    </submittedName>
</protein>
<evidence type="ECO:0000256" key="7">
    <source>
        <dbReference type="SAM" id="Phobius"/>
    </source>
</evidence>
<dbReference type="GO" id="GO:0015297">
    <property type="term" value="F:antiporter activity"/>
    <property type="evidence" value="ECO:0007669"/>
    <property type="project" value="InterPro"/>
</dbReference>
<feature type="transmembrane region" description="Helical" evidence="7">
    <location>
        <begin position="354"/>
        <end position="372"/>
    </location>
</feature>
<feature type="domain" description="Cation/H+ exchanger transmembrane" evidence="8">
    <location>
        <begin position="18"/>
        <end position="368"/>
    </location>
</feature>
<dbReference type="GO" id="GO:1902600">
    <property type="term" value="P:proton transmembrane transport"/>
    <property type="evidence" value="ECO:0007669"/>
    <property type="project" value="InterPro"/>
</dbReference>
<comment type="similarity">
    <text evidence="2">Belongs to the monovalent cation:proton antiporter 2 (CPA2) transporter (TC 2.A.37) family.</text>
</comment>
<evidence type="ECO:0000256" key="6">
    <source>
        <dbReference type="ARBA" id="ARBA00023136"/>
    </source>
</evidence>
<dbReference type="PANTHER" id="PTHR42751">
    <property type="entry name" value="SODIUM/HYDROGEN EXCHANGER FAMILY/TRKA DOMAIN PROTEIN"/>
    <property type="match status" value="1"/>
</dbReference>
<evidence type="ECO:0000256" key="1">
    <source>
        <dbReference type="ARBA" id="ARBA00004141"/>
    </source>
</evidence>
<keyword evidence="4 7" id="KW-0812">Transmembrane</keyword>
<dbReference type="Pfam" id="PF00999">
    <property type="entry name" value="Na_H_Exchanger"/>
    <property type="match status" value="1"/>
</dbReference>
<feature type="transmembrane region" description="Helical" evidence="7">
    <location>
        <begin position="148"/>
        <end position="167"/>
    </location>
</feature>
<feature type="transmembrane region" description="Helical" evidence="7">
    <location>
        <begin position="179"/>
        <end position="201"/>
    </location>
</feature>
<evidence type="ECO:0000256" key="3">
    <source>
        <dbReference type="ARBA" id="ARBA00022448"/>
    </source>
</evidence>
<evidence type="ECO:0000256" key="5">
    <source>
        <dbReference type="ARBA" id="ARBA00022989"/>
    </source>
</evidence>
<dbReference type="InterPro" id="IPR006153">
    <property type="entry name" value="Cation/H_exchanger_TM"/>
</dbReference>
<dbReference type="InterPro" id="IPR038770">
    <property type="entry name" value="Na+/solute_symporter_sf"/>
</dbReference>
<feature type="transmembrane region" description="Helical" evidence="7">
    <location>
        <begin position="328"/>
        <end position="348"/>
    </location>
</feature>
<sequence length="388" mass="42553">MGYQNIILEFVLIYAGAAFFATVFLYLKQPVILAYIGFGIAAGPWGLGLIKEPEHIEKISHIGVILLLYLLGINLKPARLYHLFSKTAVVTLLTSLVFLVVTAAAAIAFGFGFVESIIIGAALMFSSTIISLKLIPTTALHHKHTGEMMTSVLLMQDVIAILLIIMLTGGQSENVTFSIAMLFIKLIVLAVVAYILVKYVVDKLFMRFDIIQEYTFLLALGWGMLGAGVAQIIGLSYEMGAFIAGVAFASSPVSMVIAEQLKPLRDFFLILFFFSIGAQFNFLVTQQVLLAGVVIAVLLVVLKPLVFKQGFQLIGEDKKFSAELGARLGQGSEFSLLVSYSALAIGLIDLRASYLIQMVVIITFVLSTYWVVYRYRTPISSTTKNRMD</sequence>
<name>A0A3B0X3Z0_9ZZZZ</name>
<feature type="transmembrane region" description="Helical" evidence="7">
    <location>
        <begin position="117"/>
        <end position="136"/>
    </location>
</feature>
<proteinExistence type="inferred from homology"/>
<feature type="transmembrane region" description="Helical" evidence="7">
    <location>
        <begin position="32"/>
        <end position="50"/>
    </location>
</feature>
<evidence type="ECO:0000313" key="9">
    <source>
        <dbReference type="EMBL" id="VAW50594.1"/>
    </source>
</evidence>
<reference evidence="9" key="1">
    <citation type="submission" date="2018-06" db="EMBL/GenBank/DDBJ databases">
        <authorList>
            <person name="Zhirakovskaya E."/>
        </authorList>
    </citation>
    <scope>NUCLEOTIDE SEQUENCE</scope>
</reference>
<dbReference type="AlphaFoldDB" id="A0A3B0X3Z0"/>
<keyword evidence="6 7" id="KW-0472">Membrane</keyword>
<feature type="transmembrane region" description="Helical" evidence="7">
    <location>
        <begin position="87"/>
        <end position="111"/>
    </location>
</feature>